<dbReference type="PANTHER" id="PTHR48258">
    <property type="entry name" value="DUF4218 DOMAIN-CONTAINING PROTEIN-RELATED"/>
    <property type="match status" value="1"/>
</dbReference>
<keyword evidence="3" id="KW-1185">Reference proteome</keyword>
<proteinExistence type="predicted"/>
<accession>A0A9N7NNE4</accession>
<dbReference type="Proteomes" id="UP001153555">
    <property type="component" value="Unassembled WGS sequence"/>
</dbReference>
<comment type="caution">
    <text evidence="2">The sequence shown here is derived from an EMBL/GenBank/DDBJ whole genome shotgun (WGS) entry which is preliminary data.</text>
</comment>
<evidence type="ECO:0000313" key="2">
    <source>
        <dbReference type="EMBL" id="CAA0839272.1"/>
    </source>
</evidence>
<evidence type="ECO:0000313" key="3">
    <source>
        <dbReference type="Proteomes" id="UP001153555"/>
    </source>
</evidence>
<dbReference type="InterPro" id="IPR025312">
    <property type="entry name" value="DUF4216"/>
</dbReference>
<dbReference type="PANTHER" id="PTHR48258:SF9">
    <property type="entry name" value="OS01G0348150 PROTEIN"/>
    <property type="match status" value="1"/>
</dbReference>
<dbReference type="EMBL" id="CACSLK010031421">
    <property type="protein sequence ID" value="CAA0839272.1"/>
    <property type="molecule type" value="Genomic_DNA"/>
</dbReference>
<gene>
    <name evidence="2" type="ORF">SHERM_05841</name>
</gene>
<organism evidence="2 3">
    <name type="scientific">Striga hermonthica</name>
    <name type="common">Purple witchweed</name>
    <name type="synonym">Buchnera hermonthica</name>
    <dbReference type="NCBI Taxonomy" id="68872"/>
    <lineage>
        <taxon>Eukaryota</taxon>
        <taxon>Viridiplantae</taxon>
        <taxon>Streptophyta</taxon>
        <taxon>Embryophyta</taxon>
        <taxon>Tracheophyta</taxon>
        <taxon>Spermatophyta</taxon>
        <taxon>Magnoliopsida</taxon>
        <taxon>eudicotyledons</taxon>
        <taxon>Gunneridae</taxon>
        <taxon>Pentapetalae</taxon>
        <taxon>asterids</taxon>
        <taxon>lamiids</taxon>
        <taxon>Lamiales</taxon>
        <taxon>Orobanchaceae</taxon>
        <taxon>Buchnereae</taxon>
        <taxon>Striga</taxon>
    </lineage>
</organism>
<feature type="domain" description="DUF4216" evidence="1">
    <location>
        <begin position="47"/>
        <end position="115"/>
    </location>
</feature>
<dbReference type="OrthoDB" id="1936304at2759"/>
<protein>
    <recommendedName>
        <fullName evidence="1">DUF4216 domain-containing protein</fullName>
    </recommendedName>
</protein>
<dbReference type="Pfam" id="PF13952">
    <property type="entry name" value="DUF4216"/>
    <property type="match status" value="1"/>
</dbReference>
<sequence>MKERDDKSTTQNSGVSVVAESMHFSSSKDKNPLLAAGSYYGVIDEIWEISYIKFTVPVFKCKWVDGNNGVRVDDLGVILVDFSREGYKNEPFVMACQAKQVFYVSDPSDQHWSVVLQGKRQLVDDTDEPSLDMYEFPTLSPRSRHEDIGMAELHLVFMVKEMGVALPLDEKDDRFVATAEPENWVMELMDSEANPSSFLLLMKDV</sequence>
<dbReference type="AlphaFoldDB" id="A0A9N7NNE4"/>
<reference evidence="2" key="1">
    <citation type="submission" date="2019-12" db="EMBL/GenBank/DDBJ databases">
        <authorList>
            <person name="Scholes J."/>
        </authorList>
    </citation>
    <scope>NUCLEOTIDE SEQUENCE</scope>
</reference>
<evidence type="ECO:0000259" key="1">
    <source>
        <dbReference type="Pfam" id="PF13952"/>
    </source>
</evidence>
<name>A0A9N7NNE4_STRHE</name>